<keyword evidence="1" id="KW-0732">Signal</keyword>
<evidence type="ECO:0000313" key="2">
    <source>
        <dbReference type="EMBL" id="WNC67009.1"/>
    </source>
</evidence>
<evidence type="ECO:0000313" key="3">
    <source>
        <dbReference type="Proteomes" id="UP001248581"/>
    </source>
</evidence>
<gene>
    <name evidence="2" type="ORF">RI845_10755</name>
</gene>
<dbReference type="PROSITE" id="PS51365">
    <property type="entry name" value="RENAL_DIPEPTIDASE_2"/>
    <property type="match status" value="1"/>
</dbReference>
<dbReference type="EMBL" id="CP134146">
    <property type="protein sequence ID" value="WNC67009.1"/>
    <property type="molecule type" value="Genomic_DNA"/>
</dbReference>
<dbReference type="RefSeq" id="WP_348386173.1">
    <property type="nucleotide sequence ID" value="NZ_CP134146.1"/>
</dbReference>
<dbReference type="SUPFAM" id="SSF51556">
    <property type="entry name" value="Metallo-dependent hydrolases"/>
    <property type="match status" value="1"/>
</dbReference>
<dbReference type="EC" id="3.4.13.-" evidence="2"/>
<keyword evidence="2" id="KW-0645">Protease</keyword>
<proteinExistence type="predicted"/>
<dbReference type="Proteomes" id="UP001248581">
    <property type="component" value="Chromosome"/>
</dbReference>
<dbReference type="Gene3D" id="3.20.20.140">
    <property type="entry name" value="Metal-dependent hydrolases"/>
    <property type="match status" value="1"/>
</dbReference>
<protein>
    <submittedName>
        <fullName evidence="2">Membrane dipeptidase</fullName>
        <ecNumber evidence="2">3.4.13.-</ecNumber>
    </submittedName>
</protein>
<dbReference type="InterPro" id="IPR032466">
    <property type="entry name" value="Metal_Hydrolase"/>
</dbReference>
<feature type="signal peptide" evidence="1">
    <location>
        <begin position="1"/>
        <end position="28"/>
    </location>
</feature>
<keyword evidence="3" id="KW-1185">Reference proteome</keyword>
<accession>A0ABY9TGP5</accession>
<reference evidence="3" key="1">
    <citation type="submission" date="2023-09" db="EMBL/GenBank/DDBJ databases">
        <authorList>
            <person name="Li S."/>
            <person name="Li X."/>
            <person name="Zhang C."/>
            <person name="Zhao Z."/>
        </authorList>
    </citation>
    <scope>NUCLEOTIDE SEQUENCE [LARGE SCALE GENOMIC DNA]</scope>
    <source>
        <strain evidence="3">SQ345</strain>
    </source>
</reference>
<keyword evidence="2" id="KW-0224">Dipeptidase</keyword>
<feature type="chain" id="PRO_5047195579" evidence="1">
    <location>
        <begin position="29"/>
        <end position="430"/>
    </location>
</feature>
<dbReference type="PANTHER" id="PTHR10443:SF12">
    <property type="entry name" value="DIPEPTIDASE"/>
    <property type="match status" value="1"/>
</dbReference>
<dbReference type="GO" id="GO:0016805">
    <property type="term" value="F:dipeptidase activity"/>
    <property type="evidence" value="ECO:0007669"/>
    <property type="project" value="UniProtKB-KW"/>
</dbReference>
<sequence length="430" mass="46672">MNTSKPTFKLLTTAAAVAISLVSAPTMASEEIHQGYSDTAAQYEVDGKIVSNVDVEAPLWNPRGKTQEQLAARVQSLVNFYANSSTYLEKTKDIPYRVKYQDAIAINSVLPNSVGIIGNTKESYSRGLLANYNAGMTMASATVYAFPADGSDEIDPFLRAQRSDEVGNGMGLVKVVDTDTIRQAKKDGKMAIMYNTQGADFVIEDLGNIDKAYDAGVRAMNFVYNANNALAAGGAVSRTGKDTGVTELGEEYIKEMNKRGMIVDVSHSSDQTAIDAAKYSTKPLLASHSNAAGVYDVSRNMSDEAMIAIGKTGGAICSTGIGLFLGATGEATPEIFATHVEYTANLIGRDKTCFSTDYVHAYEELLMTQVPNVDIYPPEKGFGGYMQNVSARDIWAVARILEEKYGWNEKEVRGFLGENLMRVYKANWNK</sequence>
<dbReference type="Pfam" id="PF01244">
    <property type="entry name" value="Peptidase_M19"/>
    <property type="match status" value="1"/>
</dbReference>
<keyword evidence="2" id="KW-0378">Hydrolase</keyword>
<dbReference type="InterPro" id="IPR008257">
    <property type="entry name" value="Pept_M19"/>
</dbReference>
<name>A0ABY9TGP5_9GAMM</name>
<dbReference type="PANTHER" id="PTHR10443">
    <property type="entry name" value="MICROSOMAL DIPEPTIDASE"/>
    <property type="match status" value="1"/>
</dbReference>
<evidence type="ECO:0000256" key="1">
    <source>
        <dbReference type="SAM" id="SignalP"/>
    </source>
</evidence>
<organism evidence="2 3">
    <name type="scientific">Thalassotalea nanhaiensis</name>
    <dbReference type="NCBI Taxonomy" id="3065648"/>
    <lineage>
        <taxon>Bacteria</taxon>
        <taxon>Pseudomonadati</taxon>
        <taxon>Pseudomonadota</taxon>
        <taxon>Gammaproteobacteria</taxon>
        <taxon>Alteromonadales</taxon>
        <taxon>Colwelliaceae</taxon>
        <taxon>Thalassotalea</taxon>
    </lineage>
</organism>